<accession>A0AAD7RRT9</accession>
<dbReference type="AlphaFoldDB" id="A0AAD7RRT9"/>
<gene>
    <name evidence="1" type="ORF">AAFF_G00122190</name>
</gene>
<name>A0AAD7RRT9_9TELE</name>
<proteinExistence type="predicted"/>
<reference evidence="1" key="1">
    <citation type="journal article" date="2023" name="Science">
        <title>Genome structures resolve the early diversification of teleost fishes.</title>
        <authorList>
            <person name="Parey E."/>
            <person name="Louis A."/>
            <person name="Montfort J."/>
            <person name="Bouchez O."/>
            <person name="Roques C."/>
            <person name="Iampietro C."/>
            <person name="Lluch J."/>
            <person name="Castinel A."/>
            <person name="Donnadieu C."/>
            <person name="Desvignes T."/>
            <person name="Floi Bucao C."/>
            <person name="Jouanno E."/>
            <person name="Wen M."/>
            <person name="Mejri S."/>
            <person name="Dirks R."/>
            <person name="Jansen H."/>
            <person name="Henkel C."/>
            <person name="Chen W.J."/>
            <person name="Zahm M."/>
            <person name="Cabau C."/>
            <person name="Klopp C."/>
            <person name="Thompson A.W."/>
            <person name="Robinson-Rechavi M."/>
            <person name="Braasch I."/>
            <person name="Lecointre G."/>
            <person name="Bobe J."/>
            <person name="Postlethwait J.H."/>
            <person name="Berthelot C."/>
            <person name="Roest Crollius H."/>
            <person name="Guiguen Y."/>
        </authorList>
    </citation>
    <scope>NUCLEOTIDE SEQUENCE</scope>
    <source>
        <strain evidence="1">NC1722</strain>
    </source>
</reference>
<dbReference type="EMBL" id="JAINUG010000185">
    <property type="protein sequence ID" value="KAJ8389199.1"/>
    <property type="molecule type" value="Genomic_DNA"/>
</dbReference>
<protein>
    <submittedName>
        <fullName evidence="1">Uncharacterized protein</fullName>
    </submittedName>
</protein>
<organism evidence="1 2">
    <name type="scientific">Aldrovandia affinis</name>
    <dbReference type="NCBI Taxonomy" id="143900"/>
    <lineage>
        <taxon>Eukaryota</taxon>
        <taxon>Metazoa</taxon>
        <taxon>Chordata</taxon>
        <taxon>Craniata</taxon>
        <taxon>Vertebrata</taxon>
        <taxon>Euteleostomi</taxon>
        <taxon>Actinopterygii</taxon>
        <taxon>Neopterygii</taxon>
        <taxon>Teleostei</taxon>
        <taxon>Notacanthiformes</taxon>
        <taxon>Halosauridae</taxon>
        <taxon>Aldrovandia</taxon>
    </lineage>
</organism>
<sequence>MTPFATETERLLSLVHYDGLSGCAGASNTLPHGHLSLYPGQITLGYFSMPAQWPFKDDGDFRHRDVAVALQGGRVCVKATRQPLPLSSAWPLPRWPLWGRISCQTDACLSHSDIRTICRHSAESRETMSAPPGPGAPLNLTTVGGDKLYWKRLIHTLEQRLNRTQTMELIHTLEQCLNRTQTMELIHTLEQCLNRTQTMELIHTLEQCLNRMQTVGLIHTLEQCLNRMQTVGLIHTLEQRLNRTQTMELIHTLEQRLNRTQTMGLIHTLEQCLNRTQTVGLIHTLEQRLNRTQTGWSSSTH</sequence>
<evidence type="ECO:0000313" key="1">
    <source>
        <dbReference type="EMBL" id="KAJ8389199.1"/>
    </source>
</evidence>
<evidence type="ECO:0000313" key="2">
    <source>
        <dbReference type="Proteomes" id="UP001221898"/>
    </source>
</evidence>
<comment type="caution">
    <text evidence="1">The sequence shown here is derived from an EMBL/GenBank/DDBJ whole genome shotgun (WGS) entry which is preliminary data.</text>
</comment>
<dbReference type="Proteomes" id="UP001221898">
    <property type="component" value="Unassembled WGS sequence"/>
</dbReference>
<keyword evidence="2" id="KW-1185">Reference proteome</keyword>